<proteinExistence type="predicted"/>
<dbReference type="Proteomes" id="UP000614996">
    <property type="component" value="Unassembled WGS sequence"/>
</dbReference>
<dbReference type="InterPro" id="IPR007061">
    <property type="entry name" value="MST-like"/>
</dbReference>
<protein>
    <submittedName>
        <fullName evidence="2">Mini-circle protein</fullName>
    </submittedName>
</protein>
<evidence type="ECO:0000256" key="1">
    <source>
        <dbReference type="SAM" id="MobiDB-lite"/>
    </source>
</evidence>
<feature type="region of interest" description="Disordered" evidence="1">
    <location>
        <begin position="1"/>
        <end position="22"/>
    </location>
</feature>
<evidence type="ECO:0000313" key="3">
    <source>
        <dbReference type="Proteomes" id="UP000614996"/>
    </source>
</evidence>
<comment type="caution">
    <text evidence="2">The sequence shown here is derived from an EMBL/GenBank/DDBJ whole genome shotgun (WGS) entry which is preliminary data.</text>
</comment>
<sequence length="190" mass="20478">MSGTWFSVGGMSETSELTPRPFSAAPGEVEALLGALYRNRRTFAWKTGGLDAAAMRRTLGPSTLTLGGLVKHLALVEDHYFTHLLLGDDYPAVWAPMAADGDWPWTSAADDSPAELRALWLAAVARSEAAVDRVLAEADLGRLLALSDGPETLNLRRVLVDLIEEYARHTGHADLIRESIDGLVGEDAPN</sequence>
<dbReference type="EMBL" id="BOPO01000150">
    <property type="protein sequence ID" value="GIL31753.1"/>
    <property type="molecule type" value="Genomic_DNA"/>
</dbReference>
<organism evidence="2 3">
    <name type="scientific">Actinocatenispora comari</name>
    <dbReference type="NCBI Taxonomy" id="2807577"/>
    <lineage>
        <taxon>Bacteria</taxon>
        <taxon>Bacillati</taxon>
        <taxon>Actinomycetota</taxon>
        <taxon>Actinomycetes</taxon>
        <taxon>Micromonosporales</taxon>
        <taxon>Micromonosporaceae</taxon>
        <taxon>Actinocatenispora</taxon>
    </lineage>
</organism>
<dbReference type="Pfam" id="PF04978">
    <property type="entry name" value="MST"/>
    <property type="match status" value="1"/>
</dbReference>
<dbReference type="Gene3D" id="1.20.120.450">
    <property type="entry name" value="dinb family like domain"/>
    <property type="match status" value="1"/>
</dbReference>
<dbReference type="InterPro" id="IPR034660">
    <property type="entry name" value="DinB/YfiT-like"/>
</dbReference>
<accession>A0A8J4AID6</accession>
<dbReference type="AlphaFoldDB" id="A0A8J4AID6"/>
<dbReference type="SUPFAM" id="SSF109854">
    <property type="entry name" value="DinB/YfiT-like putative metalloenzymes"/>
    <property type="match status" value="1"/>
</dbReference>
<gene>
    <name evidence="2" type="ORF">NUM_70070</name>
</gene>
<evidence type="ECO:0000313" key="2">
    <source>
        <dbReference type="EMBL" id="GIL31753.1"/>
    </source>
</evidence>
<name>A0A8J4AID6_9ACTN</name>
<reference evidence="3" key="1">
    <citation type="journal article" date="2021" name="Int. J. Syst. Evol. Microbiol.">
        <title>Actinocatenispora comari sp. nov., an endophytic actinomycete isolated from aerial parts of Comarum salesowianum.</title>
        <authorList>
            <person name="Oyunbileg N."/>
            <person name="Iizaka Y."/>
            <person name="Hamada M."/>
            <person name="Davaapurev B.O."/>
            <person name="Fukumoto A."/>
            <person name="Tsetseg B."/>
            <person name="Kato F."/>
            <person name="Tamura T."/>
            <person name="Batkhuu J."/>
            <person name="Anzai Y."/>
        </authorList>
    </citation>
    <scope>NUCLEOTIDE SEQUENCE [LARGE SCALE GENOMIC DNA]</scope>
    <source>
        <strain evidence="3">NUM-2625</strain>
    </source>
</reference>
<keyword evidence="3" id="KW-1185">Reference proteome</keyword>